<dbReference type="Proteomes" id="UP000322184">
    <property type="component" value="Unassembled WGS sequence"/>
</dbReference>
<dbReference type="AlphaFoldDB" id="A0A5B0X8C2"/>
<evidence type="ECO:0000313" key="2">
    <source>
        <dbReference type="Proteomes" id="UP000322184"/>
    </source>
</evidence>
<name>A0A5B0X8C2_9GAMM</name>
<comment type="caution">
    <text evidence="1">The sequence shown here is derived from an EMBL/GenBank/DDBJ whole genome shotgun (WGS) entry which is preliminary data.</text>
</comment>
<dbReference type="EMBL" id="VTUW01000002">
    <property type="protein sequence ID" value="KAA1195492.1"/>
    <property type="molecule type" value="Genomic_DNA"/>
</dbReference>
<evidence type="ECO:0000313" key="1">
    <source>
        <dbReference type="EMBL" id="KAA1195492.1"/>
    </source>
</evidence>
<proteinExistence type="predicted"/>
<sequence length="81" mass="8967">MIATLTSGQLPVFSLRATSKGFEPDSARISRSQQLVQVDIPLSIPCYWSLIKQNSMSKLREHIPYGFQDASRRQGSESPGA</sequence>
<accession>A0A5B0X8C2</accession>
<gene>
    <name evidence="1" type="ORF">F0L16_02070</name>
</gene>
<organism evidence="1 2">
    <name type="scientific">Photorhabdus heterorhabditis</name>
    <dbReference type="NCBI Taxonomy" id="880156"/>
    <lineage>
        <taxon>Bacteria</taxon>
        <taxon>Pseudomonadati</taxon>
        <taxon>Pseudomonadota</taxon>
        <taxon>Gammaproteobacteria</taxon>
        <taxon>Enterobacterales</taxon>
        <taxon>Morganellaceae</taxon>
        <taxon>Photorhabdus</taxon>
    </lineage>
</organism>
<reference evidence="1 2" key="1">
    <citation type="submission" date="2019-09" db="EMBL/GenBank/DDBJ databases">
        <title>Whole genome sequence of Photorhabdus heterorhabditis strain ETL (Enterobacteriales: Enterobacteriaceae) a bacterial symbiont of Heterorhabditis zealandica strain ETL (Rhabditida: Heterorhabditidae).</title>
        <authorList>
            <person name="Lulamba T.E."/>
            <person name="Serepa-Dlamini M.H."/>
        </authorList>
    </citation>
    <scope>NUCLEOTIDE SEQUENCE [LARGE SCALE GENOMIC DNA]</scope>
    <source>
        <strain evidence="1 2">ETL</strain>
    </source>
</reference>
<protein>
    <submittedName>
        <fullName evidence="1">Uncharacterized protein</fullName>
    </submittedName>
</protein>